<feature type="region of interest" description="Disordered" evidence="5">
    <location>
        <begin position="480"/>
        <end position="500"/>
    </location>
</feature>
<evidence type="ECO:0000256" key="1">
    <source>
        <dbReference type="ARBA" id="ARBA00004141"/>
    </source>
</evidence>
<dbReference type="GO" id="GO:0022857">
    <property type="term" value="F:transmembrane transporter activity"/>
    <property type="evidence" value="ECO:0007669"/>
    <property type="project" value="InterPro"/>
</dbReference>
<feature type="transmembrane region" description="Helical" evidence="6">
    <location>
        <begin position="207"/>
        <end position="226"/>
    </location>
</feature>
<reference evidence="7 8" key="1">
    <citation type="journal article" date="2015" name="Fungal Genet. Biol.">
        <title>Evolution of novel wood decay mechanisms in Agaricales revealed by the genome sequences of Fistulina hepatica and Cylindrobasidium torrendii.</title>
        <authorList>
            <person name="Floudas D."/>
            <person name="Held B.W."/>
            <person name="Riley R."/>
            <person name="Nagy L.G."/>
            <person name="Koehler G."/>
            <person name="Ransdell A.S."/>
            <person name="Younus H."/>
            <person name="Chow J."/>
            <person name="Chiniquy J."/>
            <person name="Lipzen A."/>
            <person name="Tritt A."/>
            <person name="Sun H."/>
            <person name="Haridas S."/>
            <person name="LaButti K."/>
            <person name="Ohm R.A."/>
            <person name="Kues U."/>
            <person name="Blanchette R.A."/>
            <person name="Grigoriev I.V."/>
            <person name="Minto R.E."/>
            <person name="Hibbett D.S."/>
        </authorList>
    </citation>
    <scope>NUCLEOTIDE SEQUENCE [LARGE SCALE GENOMIC DNA]</scope>
    <source>
        <strain evidence="7 8">ATCC 64428</strain>
    </source>
</reference>
<feature type="transmembrane region" description="Helical" evidence="6">
    <location>
        <begin position="270"/>
        <end position="290"/>
    </location>
</feature>
<evidence type="ECO:0000256" key="4">
    <source>
        <dbReference type="ARBA" id="ARBA00023136"/>
    </source>
</evidence>
<protein>
    <submittedName>
        <fullName evidence="7">MFS general substrate transporter</fullName>
    </submittedName>
</protein>
<sequence>MSASKGIELGPLGPSPEPKDANGPVAEAHSVHSADQSGKLYKHRFLGLIGLTILNLVGGLAMPYFGPVSTEMSEDFHISLDRVNWLGNIVACVFLPVSLLIPFVIAKYGIRVTCYIGGACLLIGSWVRYAGTAKSLSPNSAYALLIIGQTFHAVSQPIYQVLAPKYSELWFSLQGRTTATMVISIANPIGGALGQIISPAVGNTRRAILVLGIISSASVPCVLLIAEKPPTPPTYSARRKSHSISSLMLAWFGRETTPDAHMSMRERVDFAIITFVFGVLVGVTNTFAVVSEEIFEPVGYSSNLSGLFGACMLLTGIVAAVITSPLFDHVFTHHLAVTAKIFVVCLAGAWLSLIWAVKPHDIGGIFAIMTILGVTSIPMLPVGLELACEVTRNADGSASVLWFSGNLFAVIFILADGALRAGSEADPPLNMHRALLFQGVFIVITAAFILFVRGTQVRSEIDAEWLANARNRALALRGNREERVEEGQVEASTPDEKSSP</sequence>
<dbReference type="InterPro" id="IPR036259">
    <property type="entry name" value="MFS_trans_sf"/>
</dbReference>
<dbReference type="AlphaFoldDB" id="A0A0D7A200"/>
<gene>
    <name evidence="7" type="ORF">FISHEDRAFT_51475</name>
</gene>
<feature type="transmembrane region" description="Helical" evidence="6">
    <location>
        <begin position="179"/>
        <end position="201"/>
    </location>
</feature>
<dbReference type="GO" id="GO:0016020">
    <property type="term" value="C:membrane"/>
    <property type="evidence" value="ECO:0007669"/>
    <property type="project" value="UniProtKB-SubCell"/>
</dbReference>
<feature type="transmembrane region" description="Helical" evidence="6">
    <location>
        <begin position="112"/>
        <end position="129"/>
    </location>
</feature>
<organism evidence="7 8">
    <name type="scientific">Fistulina hepatica ATCC 64428</name>
    <dbReference type="NCBI Taxonomy" id="1128425"/>
    <lineage>
        <taxon>Eukaryota</taxon>
        <taxon>Fungi</taxon>
        <taxon>Dikarya</taxon>
        <taxon>Basidiomycota</taxon>
        <taxon>Agaricomycotina</taxon>
        <taxon>Agaricomycetes</taxon>
        <taxon>Agaricomycetidae</taxon>
        <taxon>Agaricales</taxon>
        <taxon>Fistulinaceae</taxon>
        <taxon>Fistulina</taxon>
    </lineage>
</organism>
<keyword evidence="2 6" id="KW-0812">Transmembrane</keyword>
<proteinExistence type="predicted"/>
<feature type="transmembrane region" description="Helical" evidence="6">
    <location>
        <begin position="45"/>
        <end position="65"/>
    </location>
</feature>
<feature type="transmembrane region" description="Helical" evidence="6">
    <location>
        <begin position="435"/>
        <end position="452"/>
    </location>
</feature>
<feature type="transmembrane region" description="Helical" evidence="6">
    <location>
        <begin position="302"/>
        <end position="323"/>
    </location>
</feature>
<dbReference type="SUPFAM" id="SSF103473">
    <property type="entry name" value="MFS general substrate transporter"/>
    <property type="match status" value="1"/>
</dbReference>
<feature type="transmembrane region" description="Helical" evidence="6">
    <location>
        <begin position="85"/>
        <end position="105"/>
    </location>
</feature>
<dbReference type="Gene3D" id="1.20.1250.20">
    <property type="entry name" value="MFS general substrate transporter like domains"/>
    <property type="match status" value="2"/>
</dbReference>
<comment type="subcellular location">
    <subcellularLocation>
        <location evidence="1">Membrane</location>
        <topology evidence="1">Multi-pass membrane protein</topology>
    </subcellularLocation>
</comment>
<dbReference type="InterPro" id="IPR011701">
    <property type="entry name" value="MFS"/>
</dbReference>
<evidence type="ECO:0000256" key="3">
    <source>
        <dbReference type="ARBA" id="ARBA00022989"/>
    </source>
</evidence>
<feature type="transmembrane region" description="Helical" evidence="6">
    <location>
        <begin position="396"/>
        <end position="415"/>
    </location>
</feature>
<feature type="transmembrane region" description="Helical" evidence="6">
    <location>
        <begin position="362"/>
        <end position="384"/>
    </location>
</feature>
<dbReference type="Pfam" id="PF07690">
    <property type="entry name" value="MFS_1"/>
    <property type="match status" value="1"/>
</dbReference>
<keyword evidence="4 6" id="KW-0472">Membrane</keyword>
<evidence type="ECO:0000256" key="6">
    <source>
        <dbReference type="SAM" id="Phobius"/>
    </source>
</evidence>
<evidence type="ECO:0000313" key="8">
    <source>
        <dbReference type="Proteomes" id="UP000054144"/>
    </source>
</evidence>
<evidence type="ECO:0000256" key="2">
    <source>
        <dbReference type="ARBA" id="ARBA00022692"/>
    </source>
</evidence>
<dbReference type="Proteomes" id="UP000054144">
    <property type="component" value="Unassembled WGS sequence"/>
</dbReference>
<dbReference type="EMBL" id="KN882092">
    <property type="protein sequence ID" value="KIY44389.1"/>
    <property type="molecule type" value="Genomic_DNA"/>
</dbReference>
<keyword evidence="3 6" id="KW-1133">Transmembrane helix</keyword>
<keyword evidence="8" id="KW-1185">Reference proteome</keyword>
<dbReference type="InterPro" id="IPR049680">
    <property type="entry name" value="FLVCR1-2_SLC49-like"/>
</dbReference>
<evidence type="ECO:0000256" key="5">
    <source>
        <dbReference type="SAM" id="MobiDB-lite"/>
    </source>
</evidence>
<evidence type="ECO:0000313" key="7">
    <source>
        <dbReference type="EMBL" id="KIY44389.1"/>
    </source>
</evidence>
<dbReference type="PANTHER" id="PTHR10924">
    <property type="entry name" value="MAJOR FACILITATOR SUPERFAMILY PROTEIN-RELATED"/>
    <property type="match status" value="1"/>
</dbReference>
<dbReference type="PANTHER" id="PTHR10924:SF6">
    <property type="entry name" value="SOLUTE CARRIER FAMILY 49 MEMBER A3"/>
    <property type="match status" value="1"/>
</dbReference>
<name>A0A0D7A200_9AGAR</name>
<feature type="transmembrane region" description="Helical" evidence="6">
    <location>
        <begin position="141"/>
        <end position="159"/>
    </location>
</feature>
<feature type="transmembrane region" description="Helical" evidence="6">
    <location>
        <begin position="335"/>
        <end position="356"/>
    </location>
</feature>
<dbReference type="OrthoDB" id="422206at2759"/>
<feature type="region of interest" description="Disordered" evidence="5">
    <location>
        <begin position="1"/>
        <end position="28"/>
    </location>
</feature>
<accession>A0A0D7A200</accession>